<reference evidence="1 2" key="1">
    <citation type="journal article" date="2022" name="DNA Res.">
        <title>Chromosomal-level genome assembly of the orchid tree Bauhinia variegata (Leguminosae; Cercidoideae) supports the allotetraploid origin hypothesis of Bauhinia.</title>
        <authorList>
            <person name="Zhong Y."/>
            <person name="Chen Y."/>
            <person name="Zheng D."/>
            <person name="Pang J."/>
            <person name="Liu Y."/>
            <person name="Luo S."/>
            <person name="Meng S."/>
            <person name="Qian L."/>
            <person name="Wei D."/>
            <person name="Dai S."/>
            <person name="Zhou R."/>
        </authorList>
    </citation>
    <scope>NUCLEOTIDE SEQUENCE [LARGE SCALE GENOMIC DNA]</scope>
    <source>
        <strain evidence="1">BV-YZ2020</strain>
    </source>
</reference>
<comment type="caution">
    <text evidence="1">The sequence shown here is derived from an EMBL/GenBank/DDBJ whole genome shotgun (WGS) entry which is preliminary data.</text>
</comment>
<accession>A0ACB9MYF2</accession>
<evidence type="ECO:0000313" key="2">
    <source>
        <dbReference type="Proteomes" id="UP000828941"/>
    </source>
</evidence>
<sequence>MYSIYCLYWLNIWRVLSQTFIQRWPQRYGEEERSGRDIMASSISDIWEQWNVRGFIILSFFFQFFLVTFAPLKKSTGRLTYWSLWFVYILASSAASYCIGLISNKQDQPGSTTTSLDLMAFWAAFLLVHLGGPDNITAFSLEDNDMWQRQFLTLLFQVITILYVFYETLTDNPLLVPFVLVFLAGMIKCGERIFALYAASTDTFREFVAGNPPDIGKIRNKKSTTTTDTEGQTLTDLQVVRDGYNFFDIFKGLVVDMKYSMNFRKETQDYFSSRTAEDALKVLEVELNFIYDVFYTKVWILRSKLGYFFRFVAFALIVSALGVFVSYDKTDFDNFDLVLTYVLLYGAVALDFLYLYMFFHSEWNVVFLEKFSQESSKLIVRIFPTKLYLVVLGIFFGLKRLKWKRCKKQPYTDFMELSRPAVFSKWPGYVTGYNLITHCLGRRDNIMEFRSAVYRFISHFGDRSLLRLFVVHNPFLKEFWEFIFLEIKRKSQDSSPISLEHIHGLLQPHIGPKRYTFEEMIIMCHITTDLCYSHGDGEGNPRRHFSRLLSEHMLYLLIMEPSTLQAVAVNGRVRFQSTCDNVKQYFFSEWRSMSMTKRSSKKEFYEGFLHSDRNQGGSNDSSLWIDARNLANKLNDSAERWEVMSQVWMELLMFTASTCSAVFLVRRLNKGAELICFVWLLMVHFGLGSQFHVGNEGDDP</sequence>
<organism evidence="1 2">
    <name type="scientific">Bauhinia variegata</name>
    <name type="common">Purple orchid tree</name>
    <name type="synonym">Phanera variegata</name>
    <dbReference type="NCBI Taxonomy" id="167791"/>
    <lineage>
        <taxon>Eukaryota</taxon>
        <taxon>Viridiplantae</taxon>
        <taxon>Streptophyta</taxon>
        <taxon>Embryophyta</taxon>
        <taxon>Tracheophyta</taxon>
        <taxon>Spermatophyta</taxon>
        <taxon>Magnoliopsida</taxon>
        <taxon>eudicotyledons</taxon>
        <taxon>Gunneridae</taxon>
        <taxon>Pentapetalae</taxon>
        <taxon>rosids</taxon>
        <taxon>fabids</taxon>
        <taxon>Fabales</taxon>
        <taxon>Fabaceae</taxon>
        <taxon>Cercidoideae</taxon>
        <taxon>Cercideae</taxon>
        <taxon>Bauhiniinae</taxon>
        <taxon>Bauhinia</taxon>
    </lineage>
</organism>
<keyword evidence="2" id="KW-1185">Reference proteome</keyword>
<name>A0ACB9MYF2_BAUVA</name>
<dbReference type="Proteomes" id="UP000828941">
    <property type="component" value="Chromosome 8"/>
</dbReference>
<dbReference type="EMBL" id="CM039433">
    <property type="protein sequence ID" value="KAI4328773.1"/>
    <property type="molecule type" value="Genomic_DNA"/>
</dbReference>
<evidence type="ECO:0000313" key="1">
    <source>
        <dbReference type="EMBL" id="KAI4328773.1"/>
    </source>
</evidence>
<protein>
    <submittedName>
        <fullName evidence="1">Uncharacterized protein</fullName>
    </submittedName>
</protein>
<gene>
    <name evidence="1" type="ORF">L6164_021103</name>
</gene>
<proteinExistence type="predicted"/>